<dbReference type="EMBL" id="QCXQ01000002">
    <property type="protein sequence ID" value="PWG00298.1"/>
    <property type="molecule type" value="Genomic_DNA"/>
</dbReference>
<protein>
    <submittedName>
        <fullName evidence="1">Uncharacterized protein</fullName>
    </submittedName>
</protein>
<evidence type="ECO:0000313" key="1">
    <source>
        <dbReference type="EMBL" id="PWG00298.1"/>
    </source>
</evidence>
<reference evidence="1 2" key="1">
    <citation type="journal article" date="2018" name="Int. J. Syst. Evol. Microbiol.">
        <title>Lactobacillus bambusae sp. nov., isolated from a traditional fermented Ma-bamboo shoots of Taiwan.</title>
        <authorList>
            <person name="Wang L.-T."/>
        </authorList>
    </citation>
    <scope>NUCLEOTIDE SEQUENCE [LARGE SCALE GENOMIC DNA]</scope>
    <source>
        <strain evidence="1 2">BS-W1</strain>
    </source>
</reference>
<sequence>MPKQGKYAKASSLKRIRNIKRKQQAHHDHAIDRADLSDFLVVRYQLVTEKQAEIAHETLQRFLMLWLETAEKHEGEWSVRNVTKQALQSANIQVPWQFYAFIVGQWNQFQKFLLKEIPAVPLDQQQIVTDPLTSAEVSRMVAQQLAANVFLTTFKGDDDRLQAVAAVQMMQMTASFLRDQQVDWQAVTAVFLATPFAVAPDVDSGTRDWLVNLSQYSAAQLNV</sequence>
<proteinExistence type="predicted"/>
<dbReference type="OrthoDB" id="2149263at2"/>
<organism evidence="1 2">
    <name type="scientific">Levilactobacillus bambusae</name>
    <dbReference type="NCBI Taxonomy" id="2024736"/>
    <lineage>
        <taxon>Bacteria</taxon>
        <taxon>Bacillati</taxon>
        <taxon>Bacillota</taxon>
        <taxon>Bacilli</taxon>
        <taxon>Lactobacillales</taxon>
        <taxon>Lactobacillaceae</taxon>
        <taxon>Levilactobacillus</taxon>
    </lineage>
</organism>
<gene>
    <name evidence="1" type="ORF">DCM90_05035</name>
</gene>
<dbReference type="RefSeq" id="WP_109250245.1">
    <property type="nucleotide sequence ID" value="NZ_QCXQ01000002.1"/>
</dbReference>
<evidence type="ECO:0000313" key="2">
    <source>
        <dbReference type="Proteomes" id="UP000245080"/>
    </source>
</evidence>
<keyword evidence="2" id="KW-1185">Reference proteome</keyword>
<dbReference type="AlphaFoldDB" id="A0A2V1N0M9"/>
<dbReference type="Proteomes" id="UP000245080">
    <property type="component" value="Unassembled WGS sequence"/>
</dbReference>
<accession>A0A2V1N0M9</accession>
<comment type="caution">
    <text evidence="1">The sequence shown here is derived from an EMBL/GenBank/DDBJ whole genome shotgun (WGS) entry which is preliminary data.</text>
</comment>
<name>A0A2V1N0M9_9LACO</name>